<organism evidence="1 2">
    <name type="scientific">Corynebacterium mustelae</name>
    <dbReference type="NCBI Taxonomy" id="571915"/>
    <lineage>
        <taxon>Bacteria</taxon>
        <taxon>Bacillati</taxon>
        <taxon>Actinomycetota</taxon>
        <taxon>Actinomycetes</taxon>
        <taxon>Mycobacteriales</taxon>
        <taxon>Corynebacteriaceae</taxon>
        <taxon>Corynebacterium</taxon>
    </lineage>
</organism>
<accession>A0A0G3GZN1</accession>
<dbReference type="PATRIC" id="fig|571915.4.peg.721"/>
<evidence type="ECO:0008006" key="3">
    <source>
        <dbReference type="Google" id="ProtNLM"/>
    </source>
</evidence>
<gene>
    <name evidence="1" type="ORF">CMUST_03395</name>
</gene>
<protein>
    <recommendedName>
        <fullName evidence="3">Tetratricopeptide repeat protein</fullName>
    </recommendedName>
</protein>
<dbReference type="EMBL" id="CP011542">
    <property type="protein sequence ID" value="AKK05023.1"/>
    <property type="molecule type" value="Genomic_DNA"/>
</dbReference>
<dbReference type="KEGG" id="cmv:CMUST_03395"/>
<sequence length="835" mass="92740">MMEQETLSDLMEKADAMPWGKACSAAWGEAAKRAGEEGDEYLEAICYLSLVSAFAMGGESTRIVAPFLWLDKFRKRRPDLFDDDMQSAFGWQYKYLVGVLRDLPTISADQLLGTLDEMEAFYRQRGDNLKAYYLRRYFAHSALGQAEKAQHYSQLWETAWADDSHTEFNDCTGCDPMYLVEMYLGRGDIDAAIKAGERGLSDPENFCDSQPESLYATMLEPWLRAGYDDKAWPAFVKAMQKHSRRSAYIDHFPNHFQYLGLSAMAGRPQRWQRGMELFTRFLPWWQETETPRILLSVAAAAAFFFRAYPNQDETIPVTLPGDGLGWTTAPVIENPTVAQVHQWCTDLALELAVQYDNRPGLETPYMVEKVRRDIFDVQPVPELAPEGDIPDVSGQFAPAQIDYGLVNQGRSVADSDLAIIDTNGSWRSYDAAQLAAAAQELDSRIPSIYTLRTGGWLLSQRLSAGVEREPAREMLAGALAEFDAGNMREAAQLADTAIHTESEEPIGVRLQGLYILARAAQAAGYPDEAKAPARHCLNLAAACGLLNVRLQAAEILVEVLSSQREFSEAAEVADIAIAAATNADNHVASDVELSLRRGLISALDALDMDAAAAEHALTLASLSSKPKEKIEAIESAIRGLNAEGNYDRGAQLADWIVDIAAAGLDEAQEAGDQEAVTMAATEYVERLSNAAWVRVSRPGYVSDAVYEQAERLFETAFEAKKNYHLTNAAHPMAVDAKYCHERAQAASECDRHGEAQKWFEQSRDLFIEAGDDLSAAYCTIDLATMLVQIGRIAHARELAIPAWEQIQSTKNQFSMRYRHARMLMEFLNTEETDDN</sequence>
<dbReference type="OrthoDB" id="4388915at2"/>
<keyword evidence="2" id="KW-1185">Reference proteome</keyword>
<reference evidence="1 2" key="1">
    <citation type="journal article" date="2015" name="Genome Announc.">
        <title>Complete Genome Sequence of the Type Strain Corynebacterium mustelae DSM 45274, Isolated from Various Tissues of a Male Ferret with Lethal Sepsis.</title>
        <authorList>
            <person name="Ruckert C."/>
            <person name="Eimer J."/>
            <person name="Winkler A."/>
            <person name="Tauch A."/>
        </authorList>
    </citation>
    <scope>NUCLEOTIDE SEQUENCE [LARGE SCALE GENOMIC DNA]</scope>
    <source>
        <strain evidence="1 2">DSM 45274</strain>
    </source>
</reference>
<reference evidence="2" key="2">
    <citation type="submission" date="2015-05" db="EMBL/GenBank/DDBJ databases">
        <title>Complete genome sequence of Corynebacterium mustelae DSM 45274, isolated from various tissues of a male ferret with lethal sepsis.</title>
        <authorList>
            <person name="Ruckert C."/>
            <person name="Albersmeier A."/>
            <person name="Winkler A."/>
            <person name="Tauch A."/>
        </authorList>
    </citation>
    <scope>NUCLEOTIDE SEQUENCE [LARGE SCALE GENOMIC DNA]</scope>
    <source>
        <strain evidence="2">DSM 45274</strain>
    </source>
</reference>
<evidence type="ECO:0000313" key="2">
    <source>
        <dbReference type="Proteomes" id="UP000035199"/>
    </source>
</evidence>
<dbReference type="STRING" id="571915.CMUST_03395"/>
<dbReference type="SUPFAM" id="SSF48452">
    <property type="entry name" value="TPR-like"/>
    <property type="match status" value="1"/>
</dbReference>
<dbReference type="InterPro" id="IPR011990">
    <property type="entry name" value="TPR-like_helical_dom_sf"/>
</dbReference>
<name>A0A0G3GZN1_9CORY</name>
<evidence type="ECO:0000313" key="1">
    <source>
        <dbReference type="EMBL" id="AKK05023.1"/>
    </source>
</evidence>
<dbReference type="AlphaFoldDB" id="A0A0G3GZN1"/>
<proteinExistence type="predicted"/>
<dbReference type="Proteomes" id="UP000035199">
    <property type="component" value="Chromosome"/>
</dbReference>
<dbReference type="RefSeq" id="WP_047261323.1">
    <property type="nucleotide sequence ID" value="NZ_CP011542.1"/>
</dbReference>